<keyword evidence="1" id="KW-0732">Signal</keyword>
<dbReference type="RefSeq" id="WP_224036295.1">
    <property type="nucleotide sequence ID" value="NZ_AP024849.1"/>
</dbReference>
<keyword evidence="3" id="KW-1185">Reference proteome</keyword>
<name>A0ABM7SYG1_9CLOT</name>
<dbReference type="EMBL" id="AP024849">
    <property type="protein sequence ID" value="BCZ44629.1"/>
    <property type="molecule type" value="Genomic_DNA"/>
</dbReference>
<evidence type="ECO:0000313" key="3">
    <source>
        <dbReference type="Proteomes" id="UP000824633"/>
    </source>
</evidence>
<feature type="signal peptide" evidence="1">
    <location>
        <begin position="1"/>
        <end position="28"/>
    </location>
</feature>
<feature type="chain" id="PRO_5046613955" evidence="1">
    <location>
        <begin position="29"/>
        <end position="171"/>
    </location>
</feature>
<organism evidence="2 3">
    <name type="scientific">Clostridium gelidum</name>
    <dbReference type="NCBI Taxonomy" id="704125"/>
    <lineage>
        <taxon>Bacteria</taxon>
        <taxon>Bacillati</taxon>
        <taxon>Bacillota</taxon>
        <taxon>Clostridia</taxon>
        <taxon>Eubacteriales</taxon>
        <taxon>Clostridiaceae</taxon>
        <taxon>Clostridium</taxon>
    </lineage>
</organism>
<dbReference type="Proteomes" id="UP000824633">
    <property type="component" value="Chromosome"/>
</dbReference>
<proteinExistence type="predicted"/>
<gene>
    <name evidence="2" type="ORF">psyc5s11_06960</name>
</gene>
<accession>A0ABM7SYG1</accession>
<reference evidence="3" key="1">
    <citation type="submission" date="2021-07" db="EMBL/GenBank/DDBJ databases">
        <title>Complete genome sequencing of a Clostridium isolate.</title>
        <authorList>
            <person name="Ueki A."/>
            <person name="Tonouchi A."/>
        </authorList>
    </citation>
    <scope>NUCLEOTIDE SEQUENCE [LARGE SCALE GENOMIC DNA]</scope>
    <source>
        <strain evidence="3">C5S11</strain>
    </source>
</reference>
<protein>
    <submittedName>
        <fullName evidence="2">Uncharacterized protein</fullName>
    </submittedName>
</protein>
<evidence type="ECO:0000256" key="1">
    <source>
        <dbReference type="SAM" id="SignalP"/>
    </source>
</evidence>
<evidence type="ECO:0000313" key="2">
    <source>
        <dbReference type="EMBL" id="BCZ44629.1"/>
    </source>
</evidence>
<sequence>MIKDFKKSTKRLYALAAACLIISGGASLIGAKVYASTTSIESKIQDKIDYPFLNDSEAVGKWETVDFVKEIDDFKPGEKQWKGGDYLKSITIIQDGKMAQPDVQGMPSDEKTLASWLTWTKGYIISSADKTASQYTIKEINGTKYMFMEWKSGDYTLRGMKPWYYVLKASK</sequence>